<keyword evidence="13" id="KW-1185">Reference proteome</keyword>
<evidence type="ECO:0000256" key="6">
    <source>
        <dbReference type="ARBA" id="ARBA00023034"/>
    </source>
</evidence>
<evidence type="ECO:0000256" key="3">
    <source>
        <dbReference type="ARBA" id="ARBA00017665"/>
    </source>
</evidence>
<protein>
    <recommendedName>
        <fullName evidence="3">Vacuolar protein sorting-associated protein 54</fullName>
    </recommendedName>
</protein>
<name>A0A9P4SEH0_9PEZI</name>
<feature type="domain" description="Vacuolar protein sorting-associated protein 54 N-terminal" evidence="11">
    <location>
        <begin position="281"/>
        <end position="391"/>
    </location>
</feature>
<comment type="similarity">
    <text evidence="2">Belongs to the VPS54 family.</text>
</comment>
<dbReference type="GO" id="GO:0019905">
    <property type="term" value="F:syntaxin binding"/>
    <property type="evidence" value="ECO:0007669"/>
    <property type="project" value="TreeGrafter"/>
</dbReference>
<evidence type="ECO:0000313" key="13">
    <source>
        <dbReference type="Proteomes" id="UP000799429"/>
    </source>
</evidence>
<sequence>MSSPSLRKSLENNESPSSNSSRNQYPFPQQPEWPPKPTAGGTWQGRRGSTASSISSIGGSLDTSFHSRPSTVTESGQNAISTLLQPPIVRTGLIPHTSVPASSAHKPPSTKDIPSVILTNIPHVELAAFRPYLTQVKSLYDAFQSAKAESDGTSSRSFGKDTKKKEEFGNILERGLRVPGTPEVPSPPDSPKPPRRRSSGGVQKKGPNAITPLSTIPEVYFEENFRLENPRTFDIVSERSEVVRPQVTSRINDDPKSLNGSAVHAQATGRKALATNAILQEKLSWYMDTVEVHLISSISTASTSFFAALGSLRELQSEAAESVQKIKALRTDLTRLDNEMAVGGLKVISMKRRRENLRKLNESTQQLRSIVDGVSHCEELLDSGDIETSIDRMDVVERLMAGNLDTFDRNNSDWLPPNLPPRLIDLRRLKVLDAVLNAIMQMKFRAGKGFESRFLEALLQDIRSHVQTVPPQETLQRWGSAAQRARGEHNRMQSTFPAYMKTNHQLRIDLKSILNGLSRSNHTGPATAAFRDAVMREIKNLIREHLPSSSEDDAESVNSVSTRGGRQLSNQDRSSILARNLRALDPETAEELYTRIYTGVGEALRRLSVQIKVLLDVTSGVTTPPPSGGLRSPPKSPNFTAMDGYLGKPLNTKPDMNLQEELLQALDMSSLLGQAVDVAHTQITKILRVRAEQTVRLPLQRFLRYFVLNRSFADECEAISGRSGAGLKGVVQNQITEYVSLFGELEKQRLLQRMESDRWEAQDFGDEEDKILSRVLQGMSSDPVAWLNSTRIWEDAQPEGLNGINGTQTNSVSKDKVVRNAIIDEEKFILVNCAIAALKGIDRLENLITGIPSMTADIASALLDYLKLFNSRSCQLILGAGATKSEAGLKNINTKHLALASQALSFMIALIPYIREFARRRLPPSSPALGEFEKVKRLYYDHQSSIHDKLVDIMSTRATAHIKVMRTKNFDVDIEEQTSPHMETLARETSTLYRVLSKHLPELAISMILGPVFASYKEQWGKAFTDASVKTEAGKARLLRDAELFDSKLSKIDGSNGIGTYIIDIVKAKSVESPPPITETQSNDPPAGVDAPQ</sequence>
<evidence type="ECO:0000256" key="5">
    <source>
        <dbReference type="ARBA" id="ARBA00022927"/>
    </source>
</evidence>
<evidence type="ECO:0000259" key="10">
    <source>
        <dbReference type="Pfam" id="PF07928"/>
    </source>
</evidence>
<dbReference type="GO" id="GO:0015031">
    <property type="term" value="P:protein transport"/>
    <property type="evidence" value="ECO:0007669"/>
    <property type="project" value="UniProtKB-KW"/>
</dbReference>
<feature type="compositionally biased region" description="Polar residues" evidence="9">
    <location>
        <begin position="556"/>
        <end position="571"/>
    </location>
</feature>
<comment type="caution">
    <text evidence="12">The sequence shown here is derived from an EMBL/GenBank/DDBJ whole genome shotgun (WGS) entry which is preliminary data.</text>
</comment>
<reference evidence="12" key="1">
    <citation type="journal article" date="2020" name="Stud. Mycol.">
        <title>101 Dothideomycetes genomes: a test case for predicting lifestyles and emergence of pathogens.</title>
        <authorList>
            <person name="Haridas S."/>
            <person name="Albert R."/>
            <person name="Binder M."/>
            <person name="Bloem J."/>
            <person name="Labutti K."/>
            <person name="Salamov A."/>
            <person name="Andreopoulos B."/>
            <person name="Baker S."/>
            <person name="Barry K."/>
            <person name="Bills G."/>
            <person name="Bluhm B."/>
            <person name="Cannon C."/>
            <person name="Castanera R."/>
            <person name="Culley D."/>
            <person name="Daum C."/>
            <person name="Ezra D."/>
            <person name="Gonzalez J."/>
            <person name="Henrissat B."/>
            <person name="Kuo A."/>
            <person name="Liang C."/>
            <person name="Lipzen A."/>
            <person name="Lutzoni F."/>
            <person name="Magnuson J."/>
            <person name="Mondo S."/>
            <person name="Nolan M."/>
            <person name="Ohm R."/>
            <person name="Pangilinan J."/>
            <person name="Park H.-J."/>
            <person name="Ramirez L."/>
            <person name="Alfaro M."/>
            <person name="Sun H."/>
            <person name="Tritt A."/>
            <person name="Yoshinaga Y."/>
            <person name="Zwiers L.-H."/>
            <person name="Turgeon B."/>
            <person name="Goodwin S."/>
            <person name="Spatafora J."/>
            <person name="Crous P."/>
            <person name="Grigoriev I."/>
        </authorList>
    </citation>
    <scope>NUCLEOTIDE SEQUENCE</scope>
    <source>
        <strain evidence="12">CBS 101060</strain>
    </source>
</reference>
<feature type="region of interest" description="Disordered" evidence="9">
    <location>
        <begin position="1073"/>
        <end position="1093"/>
    </location>
</feature>
<dbReference type="InterPro" id="IPR012501">
    <property type="entry name" value="Vps54_C"/>
</dbReference>
<gene>
    <name evidence="12" type="ORF">M501DRAFT_1014111</name>
</gene>
<feature type="region of interest" description="Disordered" evidence="9">
    <location>
        <begin position="145"/>
        <end position="211"/>
    </location>
</feature>
<evidence type="ECO:0000313" key="12">
    <source>
        <dbReference type="EMBL" id="KAF2841306.1"/>
    </source>
</evidence>
<feature type="domain" description="Vacuolar protein sorting-associated protein 54 C-terminal" evidence="10">
    <location>
        <begin position="825"/>
        <end position="957"/>
    </location>
</feature>
<dbReference type="InterPro" id="IPR019515">
    <property type="entry name" value="VPS54_N"/>
</dbReference>
<feature type="compositionally biased region" description="Pro residues" evidence="9">
    <location>
        <begin position="182"/>
        <end position="191"/>
    </location>
</feature>
<dbReference type="EMBL" id="MU006091">
    <property type="protein sequence ID" value="KAF2841306.1"/>
    <property type="molecule type" value="Genomic_DNA"/>
</dbReference>
<evidence type="ECO:0000256" key="1">
    <source>
        <dbReference type="ARBA" id="ARBA00004601"/>
    </source>
</evidence>
<keyword evidence="4" id="KW-0813">Transport</keyword>
<dbReference type="GO" id="GO:0042147">
    <property type="term" value="P:retrograde transport, endosome to Golgi"/>
    <property type="evidence" value="ECO:0007669"/>
    <property type="project" value="InterPro"/>
</dbReference>
<keyword evidence="6" id="KW-0333">Golgi apparatus</keyword>
<accession>A0A9P4SEH0</accession>
<dbReference type="InterPro" id="IPR039745">
    <property type="entry name" value="Vps54"/>
</dbReference>
<dbReference type="Gene3D" id="6.10.250.860">
    <property type="match status" value="1"/>
</dbReference>
<feature type="compositionally biased region" description="Pro residues" evidence="9">
    <location>
        <begin position="28"/>
        <end position="37"/>
    </location>
</feature>
<dbReference type="Pfam" id="PF10475">
    <property type="entry name" value="Vps54_N"/>
    <property type="match status" value="1"/>
</dbReference>
<dbReference type="GO" id="GO:0005829">
    <property type="term" value="C:cytosol"/>
    <property type="evidence" value="ECO:0007669"/>
    <property type="project" value="GOC"/>
</dbReference>
<dbReference type="PANTHER" id="PTHR12965:SF0">
    <property type="entry name" value="VACUOLAR PROTEIN SORTING-ASSOCIATED PROTEIN 54"/>
    <property type="match status" value="1"/>
</dbReference>
<dbReference type="GO" id="GO:0000938">
    <property type="term" value="C:GARP complex"/>
    <property type="evidence" value="ECO:0007669"/>
    <property type="project" value="InterPro"/>
</dbReference>
<feature type="compositionally biased region" description="Basic and acidic residues" evidence="9">
    <location>
        <begin position="158"/>
        <end position="168"/>
    </location>
</feature>
<evidence type="ECO:0000256" key="2">
    <source>
        <dbReference type="ARBA" id="ARBA00009150"/>
    </source>
</evidence>
<dbReference type="Pfam" id="PF07928">
    <property type="entry name" value="Vps54"/>
    <property type="match status" value="1"/>
</dbReference>
<keyword evidence="5" id="KW-0653">Protein transport</keyword>
<feature type="coiled-coil region" evidence="8">
    <location>
        <begin position="312"/>
        <end position="339"/>
    </location>
</feature>
<proteinExistence type="inferred from homology"/>
<evidence type="ECO:0000256" key="8">
    <source>
        <dbReference type="SAM" id="Coils"/>
    </source>
</evidence>
<feature type="compositionally biased region" description="Low complexity" evidence="9">
    <location>
        <begin position="45"/>
        <end position="60"/>
    </location>
</feature>
<evidence type="ECO:0000256" key="9">
    <source>
        <dbReference type="SAM" id="MobiDB-lite"/>
    </source>
</evidence>
<comment type="subcellular location">
    <subcellularLocation>
        <location evidence="1">Golgi apparatus</location>
        <location evidence="1">trans-Golgi network</location>
    </subcellularLocation>
</comment>
<dbReference type="GO" id="GO:0006896">
    <property type="term" value="P:Golgi to vacuole transport"/>
    <property type="evidence" value="ECO:0007669"/>
    <property type="project" value="TreeGrafter"/>
</dbReference>
<feature type="compositionally biased region" description="Low complexity" evidence="9">
    <location>
        <begin position="12"/>
        <end position="27"/>
    </location>
</feature>
<dbReference type="Proteomes" id="UP000799429">
    <property type="component" value="Unassembled WGS sequence"/>
</dbReference>
<feature type="region of interest" description="Disordered" evidence="9">
    <location>
        <begin position="94"/>
        <end position="113"/>
    </location>
</feature>
<evidence type="ECO:0000259" key="11">
    <source>
        <dbReference type="Pfam" id="PF10475"/>
    </source>
</evidence>
<evidence type="ECO:0000256" key="4">
    <source>
        <dbReference type="ARBA" id="ARBA00022448"/>
    </source>
</evidence>
<keyword evidence="7 8" id="KW-0175">Coiled coil</keyword>
<feature type="compositionally biased region" description="Polar residues" evidence="9">
    <location>
        <begin position="61"/>
        <end position="76"/>
    </location>
</feature>
<dbReference type="OrthoDB" id="10259024at2759"/>
<feature type="region of interest" description="Disordered" evidence="9">
    <location>
        <begin position="1"/>
        <end position="76"/>
    </location>
</feature>
<feature type="region of interest" description="Disordered" evidence="9">
    <location>
        <begin position="543"/>
        <end position="571"/>
    </location>
</feature>
<dbReference type="PANTHER" id="PTHR12965">
    <property type="entry name" value="VACUOLAR PROTEIN SORTING 54"/>
    <property type="match status" value="1"/>
</dbReference>
<dbReference type="AlphaFoldDB" id="A0A9P4SEH0"/>
<organism evidence="12 13">
    <name type="scientific">Patellaria atrata CBS 101060</name>
    <dbReference type="NCBI Taxonomy" id="1346257"/>
    <lineage>
        <taxon>Eukaryota</taxon>
        <taxon>Fungi</taxon>
        <taxon>Dikarya</taxon>
        <taxon>Ascomycota</taxon>
        <taxon>Pezizomycotina</taxon>
        <taxon>Dothideomycetes</taxon>
        <taxon>Dothideomycetes incertae sedis</taxon>
        <taxon>Patellariales</taxon>
        <taxon>Patellariaceae</taxon>
        <taxon>Patellaria</taxon>
    </lineage>
</organism>
<evidence type="ECO:0000256" key="7">
    <source>
        <dbReference type="ARBA" id="ARBA00023054"/>
    </source>
</evidence>